<sequence length="298" mass="34100">MDSQDTKINYKVLLAAMVAVVIAILIAFYYSYAQSKTEISYLEQEKELLVKDLTIMKADVDRLSALNEVNDIELQDSKYKVQQLIDSVGRLNFTVEKLREFKTELRRLEAKNDSLKLKNNFLKYNNMLLGEKYEESRRQIEVLRGKSSSLAEAEALQRKKILELNDELKTKSYLRLQNSEGSGFRLRSGKPIKTNKASIIEKLRGCVTIVANPEDANQEKILYLQFLSPNKQVIEDNANTINVNGNVYSKRVELVFNGEETNVCDFITIPEGSLTPGTYTINVFEDERLLSSSEFQLK</sequence>
<keyword evidence="2" id="KW-0472">Membrane</keyword>
<feature type="transmembrane region" description="Helical" evidence="2">
    <location>
        <begin position="12"/>
        <end position="32"/>
    </location>
</feature>
<keyword evidence="2" id="KW-0812">Transmembrane</keyword>
<name>A0A495EDQ6_9FLAO</name>
<evidence type="ECO:0008006" key="5">
    <source>
        <dbReference type="Google" id="ProtNLM"/>
    </source>
</evidence>
<keyword evidence="1" id="KW-0175">Coiled coil</keyword>
<keyword evidence="4" id="KW-1185">Reference proteome</keyword>
<dbReference type="AlphaFoldDB" id="A0A495EDQ6"/>
<organism evidence="3 4">
    <name type="scientific">Maribacter vaceletii</name>
    <dbReference type="NCBI Taxonomy" id="1206816"/>
    <lineage>
        <taxon>Bacteria</taxon>
        <taxon>Pseudomonadati</taxon>
        <taxon>Bacteroidota</taxon>
        <taxon>Flavobacteriia</taxon>
        <taxon>Flavobacteriales</taxon>
        <taxon>Flavobacteriaceae</taxon>
        <taxon>Maribacter</taxon>
    </lineage>
</organism>
<comment type="caution">
    <text evidence="3">The sequence shown here is derived from an EMBL/GenBank/DDBJ whole genome shotgun (WGS) entry which is preliminary data.</text>
</comment>
<evidence type="ECO:0000256" key="2">
    <source>
        <dbReference type="SAM" id="Phobius"/>
    </source>
</evidence>
<evidence type="ECO:0000313" key="3">
    <source>
        <dbReference type="EMBL" id="RKR15025.1"/>
    </source>
</evidence>
<accession>A0A495EDQ6</accession>
<keyword evidence="2" id="KW-1133">Transmembrane helix</keyword>
<dbReference type="OrthoDB" id="1412292at2"/>
<dbReference type="EMBL" id="RBIQ01000007">
    <property type="protein sequence ID" value="RKR15025.1"/>
    <property type="molecule type" value="Genomic_DNA"/>
</dbReference>
<dbReference type="RefSeq" id="WP_121064743.1">
    <property type="nucleotide sequence ID" value="NZ_RBIQ01000007.1"/>
</dbReference>
<gene>
    <name evidence="3" type="ORF">CLV91_1107</name>
</gene>
<evidence type="ECO:0000256" key="1">
    <source>
        <dbReference type="SAM" id="Coils"/>
    </source>
</evidence>
<evidence type="ECO:0000313" key="4">
    <source>
        <dbReference type="Proteomes" id="UP000269412"/>
    </source>
</evidence>
<reference evidence="3 4" key="1">
    <citation type="submission" date="2018-10" db="EMBL/GenBank/DDBJ databases">
        <title>Genomic Encyclopedia of Archaeal and Bacterial Type Strains, Phase II (KMG-II): from individual species to whole genera.</title>
        <authorList>
            <person name="Goeker M."/>
        </authorList>
    </citation>
    <scope>NUCLEOTIDE SEQUENCE [LARGE SCALE GENOMIC DNA]</scope>
    <source>
        <strain evidence="3 4">DSM 25230</strain>
    </source>
</reference>
<protein>
    <recommendedName>
        <fullName evidence="5">Chromosome partitioning protein ParA</fullName>
    </recommendedName>
</protein>
<dbReference type="Proteomes" id="UP000269412">
    <property type="component" value="Unassembled WGS sequence"/>
</dbReference>
<feature type="coiled-coil region" evidence="1">
    <location>
        <begin position="91"/>
        <end position="125"/>
    </location>
</feature>
<proteinExistence type="predicted"/>